<keyword evidence="2" id="KW-1185">Reference proteome</keyword>
<protein>
    <submittedName>
        <fullName evidence="1">Uncharacterized protein</fullName>
    </submittedName>
</protein>
<name>A0A5B7I2I7_PORTR</name>
<evidence type="ECO:0000313" key="2">
    <source>
        <dbReference type="Proteomes" id="UP000324222"/>
    </source>
</evidence>
<sequence length="77" mass="8843">MTDTDEIMIITSASREHYVRPSTKTSRRFTRMFTPGQAFHSASLAPHLSIYHLRARSLSAPPHRHAAYSPNDKLHRK</sequence>
<reference evidence="1 2" key="1">
    <citation type="submission" date="2019-05" db="EMBL/GenBank/DDBJ databases">
        <title>Another draft genome of Portunus trituberculatus and its Hox gene families provides insights of decapod evolution.</title>
        <authorList>
            <person name="Jeong J.-H."/>
            <person name="Song I."/>
            <person name="Kim S."/>
            <person name="Choi T."/>
            <person name="Kim D."/>
            <person name="Ryu S."/>
            <person name="Kim W."/>
        </authorList>
    </citation>
    <scope>NUCLEOTIDE SEQUENCE [LARGE SCALE GENOMIC DNA]</scope>
    <source>
        <tissue evidence="1">Muscle</tissue>
    </source>
</reference>
<gene>
    <name evidence="1" type="ORF">E2C01_070765</name>
</gene>
<dbReference type="AlphaFoldDB" id="A0A5B7I2I7"/>
<evidence type="ECO:0000313" key="1">
    <source>
        <dbReference type="EMBL" id="MPC76355.1"/>
    </source>
</evidence>
<comment type="caution">
    <text evidence="1">The sequence shown here is derived from an EMBL/GenBank/DDBJ whole genome shotgun (WGS) entry which is preliminary data.</text>
</comment>
<dbReference type="Proteomes" id="UP000324222">
    <property type="component" value="Unassembled WGS sequence"/>
</dbReference>
<organism evidence="1 2">
    <name type="scientific">Portunus trituberculatus</name>
    <name type="common">Swimming crab</name>
    <name type="synonym">Neptunus trituberculatus</name>
    <dbReference type="NCBI Taxonomy" id="210409"/>
    <lineage>
        <taxon>Eukaryota</taxon>
        <taxon>Metazoa</taxon>
        <taxon>Ecdysozoa</taxon>
        <taxon>Arthropoda</taxon>
        <taxon>Crustacea</taxon>
        <taxon>Multicrustacea</taxon>
        <taxon>Malacostraca</taxon>
        <taxon>Eumalacostraca</taxon>
        <taxon>Eucarida</taxon>
        <taxon>Decapoda</taxon>
        <taxon>Pleocyemata</taxon>
        <taxon>Brachyura</taxon>
        <taxon>Eubrachyura</taxon>
        <taxon>Portunoidea</taxon>
        <taxon>Portunidae</taxon>
        <taxon>Portuninae</taxon>
        <taxon>Portunus</taxon>
    </lineage>
</organism>
<dbReference type="EMBL" id="VSRR010043164">
    <property type="protein sequence ID" value="MPC76355.1"/>
    <property type="molecule type" value="Genomic_DNA"/>
</dbReference>
<accession>A0A5B7I2I7</accession>
<proteinExistence type="predicted"/>